<reference evidence="3 5" key="2">
    <citation type="submission" date="2023-09" db="EMBL/GenBank/DDBJ databases">
        <title>Complete-Gapless Cercospora beticola genome.</title>
        <authorList>
            <person name="Wyatt N.A."/>
            <person name="Spanner R.E."/>
            <person name="Bolton M.D."/>
        </authorList>
    </citation>
    <scope>NUCLEOTIDE SEQUENCE [LARGE SCALE GENOMIC DNA]</scope>
    <source>
        <strain evidence="3">Cb09-40</strain>
    </source>
</reference>
<keyword evidence="5" id="KW-1185">Reference proteome</keyword>
<dbReference type="OrthoDB" id="3553147at2759"/>
<feature type="domain" description="Heterokaryon incompatibility" evidence="1">
    <location>
        <begin position="44"/>
        <end position="155"/>
    </location>
</feature>
<dbReference type="Proteomes" id="UP000230605">
    <property type="component" value="Chromosome 6"/>
</dbReference>
<accession>A0A2G5HRD2</accession>
<evidence type="ECO:0000259" key="1">
    <source>
        <dbReference type="Pfam" id="PF06985"/>
    </source>
</evidence>
<organism evidence="2 4">
    <name type="scientific">Cercospora beticola</name>
    <name type="common">Sugarbeet leaf spot fungus</name>
    <dbReference type="NCBI Taxonomy" id="122368"/>
    <lineage>
        <taxon>Eukaryota</taxon>
        <taxon>Fungi</taxon>
        <taxon>Dikarya</taxon>
        <taxon>Ascomycota</taxon>
        <taxon>Pezizomycotina</taxon>
        <taxon>Dothideomycetes</taxon>
        <taxon>Dothideomycetidae</taxon>
        <taxon>Mycosphaerellales</taxon>
        <taxon>Mycosphaerellaceae</taxon>
        <taxon>Cercospora</taxon>
    </lineage>
</organism>
<dbReference type="AlphaFoldDB" id="A0A2G5HRD2"/>
<dbReference type="PANTHER" id="PTHR24148:SF64">
    <property type="entry name" value="HETEROKARYON INCOMPATIBILITY DOMAIN-CONTAINING PROTEIN"/>
    <property type="match status" value="1"/>
</dbReference>
<sequence>MLFQYAQLGSDAIRLIRFHTRTKTNDVHVTLEHQARYWEPGVRYSVLSYQPAGQDVDRTGITLNGRTRMIDSNAWSALADAAKTSKENDRYWLNALCINQQDKAEAMEQHRQLRQIYAGAEKVVLRLHSSSHDQALGDLANQAQAYIDQATDREALLQAKKLVVALDEQQSELDANDLKDVSRAIRESL</sequence>
<gene>
    <name evidence="2" type="ORF">CB0940_08561</name>
    <name evidence="3" type="ORF">RHO25_009788</name>
</gene>
<evidence type="ECO:0000313" key="2">
    <source>
        <dbReference type="EMBL" id="PIA95097.1"/>
    </source>
</evidence>
<protein>
    <recommendedName>
        <fullName evidence="1">Heterokaryon incompatibility domain-containing protein</fullName>
    </recommendedName>
</protein>
<dbReference type="PANTHER" id="PTHR24148">
    <property type="entry name" value="ANKYRIN REPEAT DOMAIN-CONTAINING PROTEIN 39 HOMOLOG-RELATED"/>
    <property type="match status" value="1"/>
</dbReference>
<dbReference type="InterPro" id="IPR010730">
    <property type="entry name" value="HET"/>
</dbReference>
<reference evidence="2 4" key="1">
    <citation type="submission" date="2015-10" db="EMBL/GenBank/DDBJ databases">
        <title>The cercosporin biosynthetic gene cluster was horizontally transferred to several fungal lineages and shown to be expanded in Cercospora beticola based on microsynteny with recipient genomes.</title>
        <authorList>
            <person name="De Jonge R."/>
            <person name="Ebert M.K."/>
            <person name="Suttle J.C."/>
            <person name="Jurick Ii W.M."/>
            <person name="Secor G.A."/>
            <person name="Thomma B.P."/>
            <person name="Van De Peer Y."/>
            <person name="Bolton M.D."/>
        </authorList>
    </citation>
    <scope>NUCLEOTIDE SEQUENCE [LARGE SCALE GENOMIC DNA]</scope>
    <source>
        <strain evidence="2 4">09-40</strain>
    </source>
</reference>
<dbReference type="EMBL" id="CP134189">
    <property type="protein sequence ID" value="WPB05138.1"/>
    <property type="molecule type" value="Genomic_DNA"/>
</dbReference>
<dbReference type="Proteomes" id="UP001302367">
    <property type="component" value="Chromosome 6"/>
</dbReference>
<evidence type="ECO:0000313" key="3">
    <source>
        <dbReference type="EMBL" id="WPB05138.1"/>
    </source>
</evidence>
<dbReference type="InterPro" id="IPR052895">
    <property type="entry name" value="HetReg/Transcr_Mod"/>
</dbReference>
<name>A0A2G5HRD2_CERBT</name>
<evidence type="ECO:0000313" key="5">
    <source>
        <dbReference type="Proteomes" id="UP001302367"/>
    </source>
</evidence>
<dbReference type="Pfam" id="PF06985">
    <property type="entry name" value="HET"/>
    <property type="match status" value="1"/>
</dbReference>
<dbReference type="EMBL" id="LKMD01000104">
    <property type="protein sequence ID" value="PIA95097.1"/>
    <property type="molecule type" value="Genomic_DNA"/>
</dbReference>
<proteinExistence type="predicted"/>
<evidence type="ECO:0000313" key="4">
    <source>
        <dbReference type="Proteomes" id="UP000230605"/>
    </source>
</evidence>